<keyword evidence="6" id="KW-1185">Reference proteome</keyword>
<feature type="region of interest" description="Disordered" evidence="3">
    <location>
        <begin position="1"/>
        <end position="20"/>
    </location>
</feature>
<dbReference type="InterPro" id="IPR041916">
    <property type="entry name" value="Anti_sigma_zinc_sf"/>
</dbReference>
<evidence type="ECO:0000256" key="2">
    <source>
        <dbReference type="ARBA" id="ARBA00023163"/>
    </source>
</evidence>
<proteinExistence type="predicted"/>
<organism evidence="5 6">
    <name type="scientific">Streptomyces humicola</name>
    <dbReference type="NCBI Taxonomy" id="2953240"/>
    <lineage>
        <taxon>Bacteria</taxon>
        <taxon>Bacillati</taxon>
        <taxon>Actinomycetota</taxon>
        <taxon>Actinomycetes</taxon>
        <taxon>Kitasatosporales</taxon>
        <taxon>Streptomycetaceae</taxon>
        <taxon>Streptomyces</taxon>
    </lineage>
</organism>
<dbReference type="Pfam" id="PF13490">
    <property type="entry name" value="zf-HC2"/>
    <property type="match status" value="1"/>
</dbReference>
<evidence type="ECO:0000313" key="6">
    <source>
        <dbReference type="Proteomes" id="UP001057702"/>
    </source>
</evidence>
<feature type="domain" description="Putative zinc-finger" evidence="4">
    <location>
        <begin position="24"/>
        <end position="52"/>
    </location>
</feature>
<evidence type="ECO:0000313" key="5">
    <source>
        <dbReference type="EMBL" id="MCQ4080213.1"/>
    </source>
</evidence>
<dbReference type="Proteomes" id="UP001057702">
    <property type="component" value="Unassembled WGS sequence"/>
</dbReference>
<keyword evidence="1" id="KW-0805">Transcription regulation</keyword>
<feature type="compositionally biased region" description="Gly residues" evidence="3">
    <location>
        <begin position="115"/>
        <end position="128"/>
    </location>
</feature>
<feature type="region of interest" description="Disordered" evidence="3">
    <location>
        <begin position="216"/>
        <end position="236"/>
    </location>
</feature>
<dbReference type="Gene3D" id="1.10.10.1320">
    <property type="entry name" value="Anti-sigma factor, zinc-finger domain"/>
    <property type="match status" value="1"/>
</dbReference>
<name>A0ABT1PSW4_9ACTN</name>
<evidence type="ECO:0000259" key="4">
    <source>
        <dbReference type="Pfam" id="PF13490"/>
    </source>
</evidence>
<comment type="caution">
    <text evidence="5">The sequence shown here is derived from an EMBL/GenBank/DDBJ whole genome shotgun (WGS) entry which is preliminary data.</text>
</comment>
<sequence length="300" mass="29948">MSGTGPFRHPRISARTPAEEHLGDRLAAFVDGELDNGTRERVAAHLATCEQCKAEADEQRRLKNVVAGAMPPALSAGLIARLQGLPGGGPDGPGDGGPFDGGLLGRDAFAPRTGLGGRGGRGGFGELGSDGEADSYLTPGRGSVLAPTGERLEGFRIHDVTRSASRGRRFAFVAAGAFSMAAIALGGALPFDAALEGGAAGDGGAAATSANITDVPHATRQQPGGQGVTPGVGATPVSDLQRLFAPQGGRAHAALPSPADGVSPADVAAATPLSARSMPPRAIPVLGPPHNAPSRAPQLP</sequence>
<evidence type="ECO:0000256" key="3">
    <source>
        <dbReference type="SAM" id="MobiDB-lite"/>
    </source>
</evidence>
<evidence type="ECO:0000256" key="1">
    <source>
        <dbReference type="ARBA" id="ARBA00023015"/>
    </source>
</evidence>
<dbReference type="EMBL" id="JANFNG010000003">
    <property type="protein sequence ID" value="MCQ4080213.1"/>
    <property type="molecule type" value="Genomic_DNA"/>
</dbReference>
<feature type="region of interest" description="Disordered" evidence="3">
    <location>
        <begin position="249"/>
        <end position="300"/>
    </location>
</feature>
<protein>
    <submittedName>
        <fullName evidence="5">Zf-HC2 domain-containing protein</fullName>
    </submittedName>
</protein>
<accession>A0ABT1PSW4</accession>
<dbReference type="InterPro" id="IPR027383">
    <property type="entry name" value="Znf_put"/>
</dbReference>
<gene>
    <name evidence="5" type="ORF">NGB36_06285</name>
</gene>
<keyword evidence="2" id="KW-0804">Transcription</keyword>
<feature type="region of interest" description="Disordered" evidence="3">
    <location>
        <begin position="115"/>
        <end position="147"/>
    </location>
</feature>
<reference evidence="5" key="1">
    <citation type="submission" date="2022-06" db="EMBL/GenBank/DDBJ databases">
        <title>Draft genome sequence of Streptomyces sp. RB6PN25 isolated from peat swamp forest in Thailand.</title>
        <authorList>
            <person name="Duangmal K."/>
            <person name="Klaysubun C."/>
        </authorList>
    </citation>
    <scope>NUCLEOTIDE SEQUENCE</scope>
    <source>
        <strain evidence="5">RB6PN25</strain>
    </source>
</reference>
<dbReference type="RefSeq" id="WP_255919099.1">
    <property type="nucleotide sequence ID" value="NZ_JANFNG010000003.1"/>
</dbReference>